<accession>A0A8T0EKI0</accession>
<comment type="caution">
    <text evidence="1">The sequence shown here is derived from an EMBL/GenBank/DDBJ whole genome shotgun (WGS) entry which is preliminary data.</text>
</comment>
<dbReference type="Proteomes" id="UP000807504">
    <property type="component" value="Unassembled WGS sequence"/>
</dbReference>
<name>A0A8T0EKI0_ARGBR</name>
<dbReference type="AlphaFoldDB" id="A0A8T0EKI0"/>
<proteinExistence type="predicted"/>
<organism evidence="1 2">
    <name type="scientific">Argiope bruennichi</name>
    <name type="common">Wasp spider</name>
    <name type="synonym">Aranea bruennichi</name>
    <dbReference type="NCBI Taxonomy" id="94029"/>
    <lineage>
        <taxon>Eukaryota</taxon>
        <taxon>Metazoa</taxon>
        <taxon>Ecdysozoa</taxon>
        <taxon>Arthropoda</taxon>
        <taxon>Chelicerata</taxon>
        <taxon>Arachnida</taxon>
        <taxon>Araneae</taxon>
        <taxon>Araneomorphae</taxon>
        <taxon>Entelegynae</taxon>
        <taxon>Araneoidea</taxon>
        <taxon>Araneidae</taxon>
        <taxon>Argiope</taxon>
    </lineage>
</organism>
<reference evidence="1" key="2">
    <citation type="submission" date="2020-06" db="EMBL/GenBank/DDBJ databases">
        <authorList>
            <person name="Sheffer M."/>
        </authorList>
    </citation>
    <scope>NUCLEOTIDE SEQUENCE</scope>
</reference>
<dbReference type="EMBL" id="JABXBU010002227">
    <property type="protein sequence ID" value="KAF8774472.1"/>
    <property type="molecule type" value="Genomic_DNA"/>
</dbReference>
<sequence>MKFTLKSKTVADAKKDCCTEASKVSGQKTGSCSSTDSCSPCRSQACETRCVSETKSKSIKSAKMNTPYFYLSVYKYIWLMLNGCQTPRRQYYCSFRLFKESEEQ</sequence>
<reference evidence="1" key="1">
    <citation type="journal article" date="2020" name="bioRxiv">
        <title>Chromosome-level reference genome of the European wasp spider Argiope bruennichi: a resource for studies on range expansion and evolutionary adaptation.</title>
        <authorList>
            <person name="Sheffer M.M."/>
            <person name="Hoppe A."/>
            <person name="Krehenwinkel H."/>
            <person name="Uhl G."/>
            <person name="Kuss A.W."/>
            <person name="Jensen L."/>
            <person name="Jensen C."/>
            <person name="Gillespie R.G."/>
            <person name="Hoff K.J."/>
            <person name="Prost S."/>
        </authorList>
    </citation>
    <scope>NUCLEOTIDE SEQUENCE</scope>
</reference>
<evidence type="ECO:0000313" key="1">
    <source>
        <dbReference type="EMBL" id="KAF8774472.1"/>
    </source>
</evidence>
<gene>
    <name evidence="1" type="ORF">HNY73_017020</name>
</gene>
<evidence type="ECO:0000313" key="2">
    <source>
        <dbReference type="Proteomes" id="UP000807504"/>
    </source>
</evidence>
<keyword evidence="2" id="KW-1185">Reference proteome</keyword>
<protein>
    <submittedName>
        <fullName evidence="1">Uncharacterized protein</fullName>
    </submittedName>
</protein>